<sequence>MLLHVYYTLSIVLVRKAWWGKSLPQPKTRYFERVTDQKTVLAGVTIEFPVFRGRSEHNGQHVILHYLVGRGRLAGLKDKSQPSDVRCQKCTDLLSNFRPSEVEMCVSLTQWLAKPSQLVLGCYGSNEYKQVTSGPPGASKPVDAIRILHAEPGLM</sequence>
<keyword evidence="2" id="KW-1185">Reference proteome</keyword>
<reference evidence="1" key="1">
    <citation type="submission" date="2020-08" db="EMBL/GenBank/DDBJ databases">
        <title>Multicomponent nature underlies the extraordinary mechanical properties of spider dragline silk.</title>
        <authorList>
            <person name="Kono N."/>
            <person name="Nakamura H."/>
            <person name="Mori M."/>
            <person name="Yoshida Y."/>
            <person name="Ohtoshi R."/>
            <person name="Malay A.D."/>
            <person name="Moran D.A.P."/>
            <person name="Tomita M."/>
            <person name="Numata K."/>
            <person name="Arakawa K."/>
        </authorList>
    </citation>
    <scope>NUCLEOTIDE SEQUENCE</scope>
</reference>
<proteinExistence type="predicted"/>
<evidence type="ECO:0000313" key="2">
    <source>
        <dbReference type="Proteomes" id="UP000887159"/>
    </source>
</evidence>
<dbReference type="Proteomes" id="UP000887159">
    <property type="component" value="Unassembled WGS sequence"/>
</dbReference>
<organism evidence="1 2">
    <name type="scientific">Trichonephila clavipes</name>
    <name type="common">Golden silk orbweaver</name>
    <name type="synonym">Nephila clavipes</name>
    <dbReference type="NCBI Taxonomy" id="2585209"/>
    <lineage>
        <taxon>Eukaryota</taxon>
        <taxon>Metazoa</taxon>
        <taxon>Ecdysozoa</taxon>
        <taxon>Arthropoda</taxon>
        <taxon>Chelicerata</taxon>
        <taxon>Arachnida</taxon>
        <taxon>Araneae</taxon>
        <taxon>Araneomorphae</taxon>
        <taxon>Entelegynae</taxon>
        <taxon>Araneoidea</taxon>
        <taxon>Nephilidae</taxon>
        <taxon>Trichonephila</taxon>
    </lineage>
</organism>
<keyword evidence="1" id="KW-0675">Receptor</keyword>
<dbReference type="EMBL" id="BMAU01021359">
    <property type="protein sequence ID" value="GFY22288.1"/>
    <property type="molecule type" value="Genomic_DNA"/>
</dbReference>
<accession>A0A8X6VTQ2</accession>
<gene>
    <name evidence="1" type="primary">NCL1_08070</name>
    <name evidence="1" type="ORF">TNCV_3299291</name>
</gene>
<protein>
    <submittedName>
        <fullName evidence="1">5-hydroxytryptamine receptor 2A</fullName>
    </submittedName>
</protein>
<dbReference type="AlphaFoldDB" id="A0A8X6VTQ2"/>
<evidence type="ECO:0000313" key="1">
    <source>
        <dbReference type="EMBL" id="GFY22288.1"/>
    </source>
</evidence>
<name>A0A8X6VTQ2_TRICX</name>
<comment type="caution">
    <text evidence="1">The sequence shown here is derived from an EMBL/GenBank/DDBJ whole genome shotgun (WGS) entry which is preliminary data.</text>
</comment>